<comment type="subcellular location">
    <subcellularLocation>
        <location evidence="2">Membrane</location>
        <topology evidence="2">Peripheral membrane protein</topology>
    </subcellularLocation>
</comment>
<evidence type="ECO:0000256" key="3">
    <source>
        <dbReference type="ARBA" id="ARBA00007681"/>
    </source>
</evidence>
<evidence type="ECO:0000256" key="2">
    <source>
        <dbReference type="ARBA" id="ARBA00004170"/>
    </source>
</evidence>
<organism evidence="10 11">
    <name type="scientific">Candidatus Brocadia sinica JPN1</name>
    <dbReference type="NCBI Taxonomy" id="1197129"/>
    <lineage>
        <taxon>Bacteria</taxon>
        <taxon>Pseudomonadati</taxon>
        <taxon>Planctomycetota</taxon>
        <taxon>Candidatus Brocadiia</taxon>
        <taxon>Candidatus Brocadiales</taxon>
        <taxon>Candidatus Brocadiaceae</taxon>
        <taxon>Candidatus Brocadia</taxon>
    </lineage>
</organism>
<keyword evidence="6" id="KW-0406">Ion transport</keyword>
<keyword evidence="9" id="KW-0066">ATP synthesis</keyword>
<comment type="function">
    <text evidence="1">Produces ATP from ADP in the presence of a proton gradient across the membrane. The gamma chain is believed to be important in regulating ATPase activity and the flow of protons through the CF(0) complex.</text>
</comment>
<keyword evidence="11" id="KW-1185">Reference proteome</keyword>
<dbReference type="SUPFAM" id="SSF52943">
    <property type="entry name" value="ATP synthase (F1-ATPase), gamma subunit"/>
    <property type="match status" value="1"/>
</dbReference>
<dbReference type="RefSeq" id="WP_082058980.1">
    <property type="nucleotide sequence ID" value="NZ_BAFN01000001.1"/>
</dbReference>
<evidence type="ECO:0000256" key="1">
    <source>
        <dbReference type="ARBA" id="ARBA00003456"/>
    </source>
</evidence>
<dbReference type="PRINTS" id="PR00126">
    <property type="entry name" value="ATPASEGAMMA"/>
</dbReference>
<sequence>MNLPSSLDIEKKTKALYTIEDIVGAMKAYAGVTIRRTEDLVQNIRAYENNLLFAMADIITHYPEISLKEQSKGKRILTAFGSSQGLCGSFNEKMVDVVSRIITSNDILFVIGKRLQLSLELRHITYGDCSDSVASINGIQSALKETVSKIMNIYSKEEYYNLTLIFPYIFEKKAEISVEQILPPDIRKVSALNPTKVPPFTYLEPNKIFEKILEEFLFISLYRCYIESLRSENWHRLRSMEGASETLKRQLLDLNSLQMYIRQEEITEEMLEILGSGMFYKK</sequence>
<evidence type="ECO:0000256" key="7">
    <source>
        <dbReference type="ARBA" id="ARBA00023136"/>
    </source>
</evidence>
<comment type="similarity">
    <text evidence="3">Belongs to the ATPase gamma chain family.</text>
</comment>
<name>A0ABQ0JTD8_9BACT</name>
<evidence type="ECO:0000313" key="10">
    <source>
        <dbReference type="EMBL" id="GAN31957.1"/>
    </source>
</evidence>
<keyword evidence="7" id="KW-0472">Membrane</keyword>
<reference evidence="11" key="1">
    <citation type="journal article" date="2015" name="Genome Announc.">
        <title>Draft Genome Sequence of an Anaerobic Ammonium-Oxidizing Bacterium, "Candidatus Brocadia sinica".</title>
        <authorList>
            <person name="Oshiki M."/>
            <person name="Shinyako-Hata K."/>
            <person name="Satoh H."/>
            <person name="Okabe S."/>
        </authorList>
    </citation>
    <scope>NUCLEOTIDE SEQUENCE [LARGE SCALE GENOMIC DNA]</scope>
    <source>
        <strain evidence="11">JPN1</strain>
    </source>
</reference>
<dbReference type="Gene3D" id="3.40.1380.10">
    <property type="match status" value="1"/>
</dbReference>
<dbReference type="EMBL" id="BAFN01000001">
    <property type="protein sequence ID" value="GAN31957.1"/>
    <property type="molecule type" value="Genomic_DNA"/>
</dbReference>
<comment type="caution">
    <text evidence="10">The sequence shown here is derived from an EMBL/GenBank/DDBJ whole genome shotgun (WGS) entry which is preliminary data.</text>
</comment>
<evidence type="ECO:0000256" key="8">
    <source>
        <dbReference type="ARBA" id="ARBA00023196"/>
    </source>
</evidence>
<dbReference type="Proteomes" id="UP000032309">
    <property type="component" value="Unassembled WGS sequence"/>
</dbReference>
<keyword evidence="4" id="KW-0813">Transport</keyword>
<evidence type="ECO:0000256" key="5">
    <source>
        <dbReference type="ARBA" id="ARBA00022781"/>
    </source>
</evidence>
<keyword evidence="5" id="KW-0375">Hydrogen ion transport</keyword>
<gene>
    <name evidence="10" type="ORF">BROSI_A0461</name>
</gene>
<proteinExistence type="inferred from homology"/>
<dbReference type="Pfam" id="PF00231">
    <property type="entry name" value="ATP-synt"/>
    <property type="match status" value="1"/>
</dbReference>
<dbReference type="InterPro" id="IPR000131">
    <property type="entry name" value="ATP_synth_F1_gsu"/>
</dbReference>
<evidence type="ECO:0000256" key="4">
    <source>
        <dbReference type="ARBA" id="ARBA00022448"/>
    </source>
</evidence>
<evidence type="ECO:0000256" key="6">
    <source>
        <dbReference type="ARBA" id="ARBA00023065"/>
    </source>
</evidence>
<dbReference type="InterPro" id="IPR035968">
    <property type="entry name" value="ATP_synth_F1_ATPase_gsu"/>
</dbReference>
<keyword evidence="8" id="KW-0139">CF(1)</keyword>
<evidence type="ECO:0000256" key="9">
    <source>
        <dbReference type="ARBA" id="ARBA00023310"/>
    </source>
</evidence>
<evidence type="ECO:0000313" key="11">
    <source>
        <dbReference type="Proteomes" id="UP000032309"/>
    </source>
</evidence>
<accession>A0ABQ0JTD8</accession>
<dbReference type="Gene3D" id="1.10.287.80">
    <property type="entry name" value="ATP synthase, gamma subunit, helix hairpin domain"/>
    <property type="match status" value="1"/>
</dbReference>
<protein>
    <submittedName>
        <fullName evidence="10">ATP synthase F1 gamma subunit</fullName>
    </submittedName>
</protein>